<dbReference type="PROSITE" id="PS50977">
    <property type="entry name" value="HTH_TETR_2"/>
    <property type="match status" value="1"/>
</dbReference>
<keyword evidence="7" id="KW-1185">Reference proteome</keyword>
<dbReference type="SUPFAM" id="SSF46689">
    <property type="entry name" value="Homeodomain-like"/>
    <property type="match status" value="1"/>
</dbReference>
<evidence type="ECO:0000256" key="3">
    <source>
        <dbReference type="ARBA" id="ARBA00023163"/>
    </source>
</evidence>
<keyword evidence="3" id="KW-0804">Transcription</keyword>
<reference evidence="7" key="1">
    <citation type="journal article" date="2019" name="Int. J. Syst. Evol. Microbiol.">
        <title>The Global Catalogue of Microorganisms (GCM) 10K type strain sequencing project: providing services to taxonomists for standard genome sequencing and annotation.</title>
        <authorList>
            <consortium name="The Broad Institute Genomics Platform"/>
            <consortium name="The Broad Institute Genome Sequencing Center for Infectious Disease"/>
            <person name="Wu L."/>
            <person name="Ma J."/>
        </authorList>
    </citation>
    <scope>NUCLEOTIDE SEQUENCE [LARGE SCALE GENOMIC DNA]</scope>
    <source>
        <strain evidence="7">JCM 18459</strain>
    </source>
</reference>
<evidence type="ECO:0000256" key="2">
    <source>
        <dbReference type="ARBA" id="ARBA00023125"/>
    </source>
</evidence>
<sequence>MSTARYHHGDLRRTLVDAAVAAARERGLDGLALRELARTVGVSHNAAYRHFAGREQLVEAVAEVGLGGLVERCERELARVEDTDPQLRARRRLGALGRGYVAFAIAEPGLFKVVFTAYPEAPEAAKPEQEGHPDPFGMLNAALDDLVDVGFLAPAARPGAEVMCWSVVHGFAVLGTEGPLRGLDPADRDALMEHIVAGIDRTYGATTGHLTPLPEHA</sequence>
<proteinExistence type="predicted"/>
<dbReference type="InterPro" id="IPR050109">
    <property type="entry name" value="HTH-type_TetR-like_transc_reg"/>
</dbReference>
<dbReference type="Pfam" id="PF00440">
    <property type="entry name" value="TetR_N"/>
    <property type="match status" value="1"/>
</dbReference>
<feature type="DNA-binding region" description="H-T-H motif" evidence="4">
    <location>
        <begin position="32"/>
        <end position="51"/>
    </location>
</feature>
<dbReference type="Pfam" id="PF13305">
    <property type="entry name" value="TetR_C_33"/>
    <property type="match status" value="1"/>
</dbReference>
<feature type="domain" description="HTH tetR-type" evidence="5">
    <location>
        <begin position="9"/>
        <end position="69"/>
    </location>
</feature>
<dbReference type="PANTHER" id="PTHR30055">
    <property type="entry name" value="HTH-TYPE TRANSCRIPTIONAL REGULATOR RUTR"/>
    <property type="match status" value="1"/>
</dbReference>
<keyword evidence="1" id="KW-0805">Transcription regulation</keyword>
<protein>
    <submittedName>
        <fullName evidence="6">TetR/AcrR family transcriptional regulator</fullName>
    </submittedName>
</protein>
<dbReference type="PRINTS" id="PR00455">
    <property type="entry name" value="HTHTETR"/>
</dbReference>
<dbReference type="Gene3D" id="1.10.357.10">
    <property type="entry name" value="Tetracycline Repressor, domain 2"/>
    <property type="match status" value="1"/>
</dbReference>
<evidence type="ECO:0000256" key="1">
    <source>
        <dbReference type="ARBA" id="ARBA00023015"/>
    </source>
</evidence>
<dbReference type="InterPro" id="IPR009057">
    <property type="entry name" value="Homeodomain-like_sf"/>
</dbReference>
<dbReference type="SUPFAM" id="SSF48498">
    <property type="entry name" value="Tetracyclin repressor-like, C-terminal domain"/>
    <property type="match status" value="1"/>
</dbReference>
<evidence type="ECO:0000259" key="5">
    <source>
        <dbReference type="PROSITE" id="PS50977"/>
    </source>
</evidence>
<accession>A0ABP9P833</accession>
<evidence type="ECO:0000313" key="7">
    <source>
        <dbReference type="Proteomes" id="UP001500221"/>
    </source>
</evidence>
<comment type="caution">
    <text evidence="6">The sequence shown here is derived from an EMBL/GenBank/DDBJ whole genome shotgun (WGS) entry which is preliminary data.</text>
</comment>
<gene>
    <name evidence="6" type="ORF">GCM10023340_01260</name>
</gene>
<dbReference type="PANTHER" id="PTHR30055:SF220">
    <property type="entry name" value="TETR-FAMILY REGULATORY PROTEIN"/>
    <property type="match status" value="1"/>
</dbReference>
<dbReference type="InterPro" id="IPR001647">
    <property type="entry name" value="HTH_TetR"/>
</dbReference>
<organism evidence="6 7">
    <name type="scientific">Nocardioides marinquilinus</name>
    <dbReference type="NCBI Taxonomy" id="1210400"/>
    <lineage>
        <taxon>Bacteria</taxon>
        <taxon>Bacillati</taxon>
        <taxon>Actinomycetota</taxon>
        <taxon>Actinomycetes</taxon>
        <taxon>Propionibacteriales</taxon>
        <taxon>Nocardioidaceae</taxon>
        <taxon>Nocardioides</taxon>
    </lineage>
</organism>
<dbReference type="RefSeq" id="WP_345453263.1">
    <property type="nucleotide sequence ID" value="NZ_BAABKG010000001.1"/>
</dbReference>
<dbReference type="InterPro" id="IPR025996">
    <property type="entry name" value="MT1864/Rv1816-like_C"/>
</dbReference>
<keyword evidence="2 4" id="KW-0238">DNA-binding</keyword>
<evidence type="ECO:0000313" key="6">
    <source>
        <dbReference type="EMBL" id="GAA5140702.1"/>
    </source>
</evidence>
<dbReference type="InterPro" id="IPR036271">
    <property type="entry name" value="Tet_transcr_reg_TetR-rel_C_sf"/>
</dbReference>
<dbReference type="Proteomes" id="UP001500221">
    <property type="component" value="Unassembled WGS sequence"/>
</dbReference>
<dbReference type="EMBL" id="BAABKG010000001">
    <property type="protein sequence ID" value="GAA5140702.1"/>
    <property type="molecule type" value="Genomic_DNA"/>
</dbReference>
<name>A0ABP9P833_9ACTN</name>
<evidence type="ECO:0000256" key="4">
    <source>
        <dbReference type="PROSITE-ProRule" id="PRU00335"/>
    </source>
</evidence>